<keyword evidence="8" id="KW-0547">Nucleotide-binding</keyword>
<dbReference type="GO" id="GO:0005524">
    <property type="term" value="F:ATP binding"/>
    <property type="evidence" value="ECO:0007669"/>
    <property type="project" value="UniProtKB-KW"/>
</dbReference>
<dbReference type="PROSITE" id="PS50011">
    <property type="entry name" value="PROTEIN_KINASE_DOM"/>
    <property type="match status" value="1"/>
</dbReference>
<evidence type="ECO:0000256" key="9">
    <source>
        <dbReference type="ARBA" id="ARBA00022777"/>
    </source>
</evidence>
<dbReference type="Gene3D" id="1.10.510.10">
    <property type="entry name" value="Transferase(Phosphotransferase) domain 1"/>
    <property type="match status" value="1"/>
</dbReference>
<keyword evidence="13" id="KW-0175">Coiled coil</keyword>
<dbReference type="Pfam" id="PF12202">
    <property type="entry name" value="OSR1_C"/>
    <property type="match status" value="1"/>
</dbReference>
<evidence type="ECO:0000256" key="5">
    <source>
        <dbReference type="ARBA" id="ARBA00022527"/>
    </source>
</evidence>
<evidence type="ECO:0000313" key="16">
    <source>
        <dbReference type="Proteomes" id="UP000515131"/>
    </source>
</evidence>
<dbReference type="Gene3D" id="3.30.200.20">
    <property type="entry name" value="Phosphorylase Kinase, domain 1"/>
    <property type="match status" value="1"/>
</dbReference>
<feature type="compositionally biased region" description="Polar residues" evidence="14">
    <location>
        <begin position="1201"/>
        <end position="1214"/>
    </location>
</feature>
<dbReference type="RefSeq" id="XP_025787282.1">
    <property type="nucleotide sequence ID" value="XM_025931497.1"/>
</dbReference>
<feature type="region of interest" description="Disordered" evidence="14">
    <location>
        <begin position="584"/>
        <end position="702"/>
    </location>
</feature>
<feature type="region of interest" description="Disordered" evidence="14">
    <location>
        <begin position="1768"/>
        <end position="1842"/>
    </location>
</feature>
<accession>A0A6P6IGK8</accession>
<feature type="region of interest" description="Disordered" evidence="14">
    <location>
        <begin position="781"/>
        <end position="814"/>
    </location>
</feature>
<feature type="compositionally biased region" description="Basic and acidic residues" evidence="14">
    <location>
        <begin position="1921"/>
        <end position="1930"/>
    </location>
</feature>
<feature type="compositionally biased region" description="Low complexity" evidence="14">
    <location>
        <begin position="1909"/>
        <end position="1920"/>
    </location>
</feature>
<organism evidence="16 17">
    <name type="scientific">Puma concolor</name>
    <name type="common">Mountain lion</name>
    <name type="synonym">Felis concolor</name>
    <dbReference type="NCBI Taxonomy" id="9696"/>
    <lineage>
        <taxon>Eukaryota</taxon>
        <taxon>Metazoa</taxon>
        <taxon>Chordata</taxon>
        <taxon>Craniata</taxon>
        <taxon>Vertebrata</taxon>
        <taxon>Euteleostomi</taxon>
        <taxon>Mammalia</taxon>
        <taxon>Eutheria</taxon>
        <taxon>Laurasiatheria</taxon>
        <taxon>Carnivora</taxon>
        <taxon>Feliformia</taxon>
        <taxon>Felidae</taxon>
        <taxon>Felinae</taxon>
        <taxon>Puma</taxon>
    </lineage>
</organism>
<dbReference type="FunFam" id="3.30.200.20:FF:000494">
    <property type="entry name" value="serine/threonine-protein kinase WNK2 isoform X2"/>
    <property type="match status" value="1"/>
</dbReference>
<dbReference type="Pfam" id="PF24889">
    <property type="entry name" value="CCTL2_WNK"/>
    <property type="match status" value="1"/>
</dbReference>
<dbReference type="CTD" id="65268"/>
<evidence type="ECO:0000256" key="6">
    <source>
        <dbReference type="ARBA" id="ARBA00022553"/>
    </source>
</evidence>
<evidence type="ECO:0000313" key="17">
    <source>
        <dbReference type="RefSeq" id="XP_025787282.1"/>
    </source>
</evidence>
<dbReference type="SUPFAM" id="SSF56112">
    <property type="entry name" value="Protein kinase-like (PK-like)"/>
    <property type="match status" value="1"/>
</dbReference>
<evidence type="ECO:0000256" key="3">
    <source>
        <dbReference type="ARBA" id="ARBA00012513"/>
    </source>
</evidence>
<dbReference type="InterPro" id="IPR024678">
    <property type="entry name" value="Kinase_OSR1/WNK_CCT"/>
</dbReference>
<keyword evidence="6" id="KW-0597">Phosphoprotein</keyword>
<evidence type="ECO:0000256" key="8">
    <source>
        <dbReference type="ARBA" id="ARBA00022741"/>
    </source>
</evidence>
<dbReference type="InterPro" id="IPR050588">
    <property type="entry name" value="WNK_Ser-Thr_kinase"/>
</dbReference>
<protein>
    <recommendedName>
        <fullName evidence="3">non-specific serine/threonine protein kinase</fullName>
        <ecNumber evidence="3">2.7.11.1</ecNumber>
    </recommendedName>
</protein>
<keyword evidence="16" id="KW-1185">Reference proteome</keyword>
<evidence type="ECO:0000256" key="11">
    <source>
        <dbReference type="ARBA" id="ARBA00047899"/>
    </source>
</evidence>
<keyword evidence="9 17" id="KW-0418">Kinase</keyword>
<dbReference type="InterPro" id="IPR011009">
    <property type="entry name" value="Kinase-like_dom_sf"/>
</dbReference>
<feature type="compositionally biased region" description="Polar residues" evidence="14">
    <location>
        <begin position="637"/>
        <end position="653"/>
    </location>
</feature>
<feature type="region of interest" description="Disordered" evidence="14">
    <location>
        <begin position="840"/>
        <end position="1076"/>
    </location>
</feature>
<evidence type="ECO:0000256" key="2">
    <source>
        <dbReference type="ARBA" id="ARBA00004496"/>
    </source>
</evidence>
<feature type="compositionally biased region" description="Low complexity" evidence="14">
    <location>
        <begin position="1011"/>
        <end position="1022"/>
    </location>
</feature>
<dbReference type="GO" id="GO:0004674">
    <property type="term" value="F:protein serine/threonine kinase activity"/>
    <property type="evidence" value="ECO:0007669"/>
    <property type="project" value="UniProtKB-KW"/>
</dbReference>
<proteinExistence type="predicted"/>
<keyword evidence="5" id="KW-0723">Serine/threonine-protein kinase</keyword>
<evidence type="ECO:0000256" key="7">
    <source>
        <dbReference type="ARBA" id="ARBA00022679"/>
    </source>
</evidence>
<feature type="region of interest" description="Disordered" evidence="14">
    <location>
        <begin position="1090"/>
        <end position="1348"/>
    </location>
</feature>
<evidence type="ECO:0000259" key="15">
    <source>
        <dbReference type="PROSITE" id="PS50011"/>
    </source>
</evidence>
<name>A0A6P6IGK8_PUMCO</name>
<dbReference type="PROSITE" id="PS00108">
    <property type="entry name" value="PROTEIN_KINASE_ST"/>
    <property type="match status" value="1"/>
</dbReference>
<dbReference type="KEGG" id="pcoo:112868527"/>
<feature type="region of interest" description="Disordered" evidence="14">
    <location>
        <begin position="1902"/>
        <end position="1930"/>
    </location>
</feature>
<keyword evidence="7" id="KW-0808">Transferase</keyword>
<comment type="cofactor">
    <cofactor evidence="1">
        <name>Mg(2+)</name>
        <dbReference type="ChEBI" id="CHEBI:18420"/>
    </cofactor>
</comment>
<comment type="subcellular location">
    <subcellularLocation>
        <location evidence="2">Cytoplasm</location>
    </subcellularLocation>
</comment>
<dbReference type="PANTHER" id="PTHR13902">
    <property type="entry name" value="SERINE/THREONINE-PROTEIN KINASE WNK WITH NO LYSINE -RELATED"/>
    <property type="match status" value="1"/>
</dbReference>
<feature type="compositionally biased region" description="Polar residues" evidence="14">
    <location>
        <begin position="1134"/>
        <end position="1152"/>
    </location>
</feature>
<feature type="compositionally biased region" description="Basic and acidic residues" evidence="14">
    <location>
        <begin position="1788"/>
        <end position="1797"/>
    </location>
</feature>
<feature type="compositionally biased region" description="Low complexity" evidence="14">
    <location>
        <begin position="584"/>
        <end position="598"/>
    </location>
</feature>
<dbReference type="EC" id="2.7.11.1" evidence="3"/>
<evidence type="ECO:0000256" key="4">
    <source>
        <dbReference type="ARBA" id="ARBA00022490"/>
    </source>
</evidence>
<evidence type="ECO:0000256" key="12">
    <source>
        <dbReference type="ARBA" id="ARBA00048679"/>
    </source>
</evidence>
<gene>
    <name evidence="17" type="primary">WNK2</name>
</gene>
<dbReference type="InterPro" id="IPR056865">
    <property type="entry name" value="CCTL2_WNK"/>
</dbReference>
<dbReference type="GO" id="GO:0005737">
    <property type="term" value="C:cytoplasm"/>
    <property type="evidence" value="ECO:0007669"/>
    <property type="project" value="UniProtKB-SubCell"/>
</dbReference>
<comment type="catalytic activity">
    <reaction evidence="12">
        <text>L-seryl-[protein] + ATP = O-phospho-L-seryl-[protein] + ADP + H(+)</text>
        <dbReference type="Rhea" id="RHEA:17989"/>
        <dbReference type="Rhea" id="RHEA-COMP:9863"/>
        <dbReference type="Rhea" id="RHEA-COMP:11604"/>
        <dbReference type="ChEBI" id="CHEBI:15378"/>
        <dbReference type="ChEBI" id="CHEBI:29999"/>
        <dbReference type="ChEBI" id="CHEBI:30616"/>
        <dbReference type="ChEBI" id="CHEBI:83421"/>
        <dbReference type="ChEBI" id="CHEBI:456216"/>
        <dbReference type="EC" id="2.7.11.1"/>
    </reaction>
</comment>
<evidence type="ECO:0000256" key="10">
    <source>
        <dbReference type="ARBA" id="ARBA00022840"/>
    </source>
</evidence>
<evidence type="ECO:0000256" key="1">
    <source>
        <dbReference type="ARBA" id="ARBA00001946"/>
    </source>
</evidence>
<dbReference type="FunFam" id="1.10.510.10:FF:000006">
    <property type="entry name" value="Serine/threonine-protein kinase WNK1 isoform 2"/>
    <property type="match status" value="1"/>
</dbReference>
<dbReference type="SMART" id="SM00220">
    <property type="entry name" value="S_TKc"/>
    <property type="match status" value="1"/>
</dbReference>
<feature type="region of interest" description="Disordered" evidence="14">
    <location>
        <begin position="1460"/>
        <end position="1489"/>
    </location>
</feature>
<evidence type="ECO:0000256" key="13">
    <source>
        <dbReference type="SAM" id="Coils"/>
    </source>
</evidence>
<feature type="compositionally biased region" description="Basic residues" evidence="14">
    <location>
        <begin position="684"/>
        <end position="695"/>
    </location>
</feature>
<dbReference type="Gene3D" id="3.10.20.90">
    <property type="entry name" value="Phosphatidylinositol 3-kinase Catalytic Subunit, Chain A, domain 1"/>
    <property type="match status" value="2"/>
</dbReference>
<keyword evidence="4" id="KW-0963">Cytoplasm</keyword>
<dbReference type="FunFam" id="3.10.20.90:FF:000012">
    <property type="entry name" value="Serine/threonine-protein kinase WNK1 isoform 2"/>
    <property type="match status" value="1"/>
</dbReference>
<feature type="compositionally biased region" description="Pro residues" evidence="14">
    <location>
        <begin position="1041"/>
        <end position="1055"/>
    </location>
</feature>
<reference evidence="17" key="1">
    <citation type="submission" date="2025-08" db="UniProtKB">
        <authorList>
            <consortium name="RefSeq"/>
        </authorList>
    </citation>
    <scope>IDENTIFICATION</scope>
    <source>
        <tissue evidence="17">Blood</tissue>
    </source>
</reference>
<dbReference type="Pfam" id="PF00069">
    <property type="entry name" value="Pkinase"/>
    <property type="match status" value="1"/>
</dbReference>
<feature type="domain" description="Protein kinase" evidence="15">
    <location>
        <begin position="144"/>
        <end position="425"/>
    </location>
</feature>
<dbReference type="Proteomes" id="UP000515131">
    <property type="component" value="Unplaced"/>
</dbReference>
<sequence>MPFGARPGCTGRPPVPFPPCLGSLVCGTTCLLLTQGQLRLDVAGERQAVVGVGVVLLSPWSSAAREQGPVRPGKVELRPHRCQLATWNRPGLFQGRSELPHWLVLVAVSTGRGASGEQAQWGVRPMAPRGLMHWLLGFLGECVMQAARVDGQGGRMEVPGTLVEGCGPSALWGLARLWSLVSLLVSQFSSAPRSSTSLKDRKLTKLERQRFKEEAEMLKGLQHPNIVRFYDFWESSARGKRCIVLVTELMTSGTLKTYLKRFKVMKPKVLRSWCRQILKGLLFLHTRTPPIIHRDLKCDNIFITGPTGSVKIGDLGLATLKRASFAKSVIGTPEFMAPEMYEEHYDESVDVYAFGMCMLEMATSEYPYSECQNAAQIYRKVTCGIKPASFEKVHDPEIKEIIGECICKNKEERYEIKDLLSHAFFAEDTGVRVELAEEDHGRKSTIALRLWVEDPKKLKGKPKDNGAIEFTFDLEKETPDGVAQEMIESGFFHESDVKIVAKSIRDRVALIQWRRERIWPALQPLEQRDPGSPDKARGPPAPLQVQVTYHAKAGPPEPEEPEADQHLLPAALPASATSLACECRPPRARAPSPRLSCPTGSFERVCEEPSPCPEPPSAGRSARSSHTWLTEGRGSVWEQSSQEKQPSAPQSCDSYGGSDVPSGREMSDSCEGAFGGGRLEGRAARKHHRRSTRARSRQERASRPRLTILNVCNTGDKMVECQLETHNHKMVTFKFDLDGDAPDEIATYMVEHDFILQAERETFIEQMKDVMDKAEDMLSEDTDVDRGSDPGVSPPHLSTCGLGTGEESRQSQANAPVYQQNVLHTGKRWFIICPVAEHPAAEAPEPSPPLPLGSVQPEASQDTAPCKDQLSLKEKSGFPASPQHLSQTGPRDTPGGAPAPLLPSSPPVTALPQDAATPAASPKPEPAVGTAVQAGGPGTSQGMASERETPQPLAETQDTQLSAQPLGAGGGPCAPPLEAPRYPSGLGEPTSAREAMAQGEPLQAPAPAPSAPCGTPQPTLGQPLPPLPPAVGAISLATPQLPSPPLGPTGAPQPPSALESDGEGPPPRVGFVDSTIKSLDEKLRTLLYQEHVPTSSASAGTPVEAGDRDLTLEPQPVPGKSETAPGLGAALEQAGSSPLTAESSLSQVTTSGLPPAPGAPQDAPASAFPALLEPADQSSGVPGETSARPTPGMQTEDSRASHLQTQGTLATGSPQKHPGQQDGSSPAKTVGRFSVVSTQDEWTLGSPHSLRYSAPPDVYLEEAPHSPDMKLAVRRAQTASSIEVGVGEPVSSDSGDEGPRRRPPVQKHASLPSSSGVASDFVKKATAFLHRSPRAGSPGPETPGRVGVKVPTISVTSFHSQSSYISSDNDSEIEDADIRKELQSLREKHLKEISELQSQQKQEIEALYRRLGKPLPPNLGLFHTAPPAGRRRKSRSKLKAGKLLNPLVQQLKVVASSTGHLSDCSRAPPAKDPAQAGAGPEAASDPCGKAVQTQQPCSVRASLSADICSGLATDGGGAHGSGWTVYHPTSERLTYKSSSKPRARFLSGPVSVSIWSALKRLCLGKEHSSRSSTSSLVPGPEPGPQPTLHVQAQANNSNNKRGTFTDDLHKLVDDWTSKTVGTTQLKPSLNQLKQTQRLHGMEAPAGWSPATGETRAMNATRAAVGTPCLAPAPSPLSAAAIPGTTPGLPMPGTALSGLPAPPCAQPLGHYGILLPAPVSWGPWAAQRGSLLVTLSGTRLREAEQQCPSLVTALPLHRFGPWVGIQATGTEERGRPAGPGKAAPLRWGGVHESKKDGKPASGLTENHAVAKGWAGGGDEQAATPAGPIMPSESLDPQSKLRSPISESRIPMMAAPRCGPCCCSPSKSSPLSCRPRTPPGSLGPQGLQTTGFCHKATENLSLDAETGIVGASHSSHSASSRSDVSRNSHQRE</sequence>
<dbReference type="InterPro" id="IPR008271">
    <property type="entry name" value="Ser/Thr_kinase_AS"/>
</dbReference>
<feature type="coiled-coil region" evidence="13">
    <location>
        <begin position="1379"/>
        <end position="1410"/>
    </location>
</feature>
<keyword evidence="10" id="KW-0067">ATP-binding</keyword>
<feature type="region of interest" description="Disordered" evidence="14">
    <location>
        <begin position="1566"/>
        <end position="1590"/>
    </location>
</feature>
<dbReference type="GeneID" id="112868527"/>
<dbReference type="InterPro" id="IPR000719">
    <property type="entry name" value="Prot_kinase_dom"/>
</dbReference>
<evidence type="ECO:0000256" key="14">
    <source>
        <dbReference type="SAM" id="MobiDB-lite"/>
    </source>
</evidence>
<feature type="compositionally biased region" description="Basic residues" evidence="14">
    <location>
        <begin position="1429"/>
        <end position="1439"/>
    </location>
</feature>
<dbReference type="FunFam" id="3.10.20.90:FF:000007">
    <property type="entry name" value="Serine/threonine-protein kinase WNK1 isoform 1"/>
    <property type="match status" value="1"/>
</dbReference>
<feature type="region of interest" description="Disordered" evidence="14">
    <location>
        <begin position="1418"/>
        <end position="1439"/>
    </location>
</feature>
<comment type="catalytic activity">
    <reaction evidence="11">
        <text>L-threonyl-[protein] + ATP = O-phospho-L-threonyl-[protein] + ADP + H(+)</text>
        <dbReference type="Rhea" id="RHEA:46608"/>
        <dbReference type="Rhea" id="RHEA-COMP:11060"/>
        <dbReference type="Rhea" id="RHEA-COMP:11605"/>
        <dbReference type="ChEBI" id="CHEBI:15378"/>
        <dbReference type="ChEBI" id="CHEBI:30013"/>
        <dbReference type="ChEBI" id="CHEBI:30616"/>
        <dbReference type="ChEBI" id="CHEBI:61977"/>
        <dbReference type="ChEBI" id="CHEBI:456216"/>
        <dbReference type="EC" id="2.7.11.1"/>
    </reaction>
</comment>